<dbReference type="SUPFAM" id="SSF51161">
    <property type="entry name" value="Trimeric LpxA-like enzymes"/>
    <property type="match status" value="1"/>
</dbReference>
<dbReference type="Gene3D" id="2.160.10.10">
    <property type="entry name" value="Hexapeptide repeat proteins"/>
    <property type="match status" value="2"/>
</dbReference>
<name>A0A5M9JSF4_MONFR</name>
<reference evidence="3 4" key="1">
    <citation type="submission" date="2019-06" db="EMBL/GenBank/DDBJ databases">
        <title>Genome Sequence of the Brown Rot Fungal Pathogen Monilinia fructicola.</title>
        <authorList>
            <person name="De Miccolis Angelini R.M."/>
            <person name="Landi L."/>
            <person name="Abate D."/>
            <person name="Pollastro S."/>
            <person name="Romanazzi G."/>
            <person name="Faretra F."/>
        </authorList>
    </citation>
    <scope>NUCLEOTIDE SEQUENCE [LARGE SCALE GENOMIC DNA]</scope>
    <source>
        <strain evidence="3 4">Mfrc123</strain>
    </source>
</reference>
<evidence type="ECO:0000256" key="2">
    <source>
        <dbReference type="SAM" id="MobiDB-lite"/>
    </source>
</evidence>
<keyword evidence="1" id="KW-0808">Transferase</keyword>
<accession>A0A5M9JSF4</accession>
<evidence type="ECO:0000256" key="1">
    <source>
        <dbReference type="ARBA" id="ARBA00022679"/>
    </source>
</evidence>
<comment type="caution">
    <text evidence="3">The sequence shown here is derived from an EMBL/GenBank/DDBJ whole genome shotgun (WGS) entry which is preliminary data.</text>
</comment>
<dbReference type="InterPro" id="IPR011004">
    <property type="entry name" value="Trimer_LpxA-like_sf"/>
</dbReference>
<dbReference type="GO" id="GO:0016740">
    <property type="term" value="F:transferase activity"/>
    <property type="evidence" value="ECO:0007669"/>
    <property type="project" value="UniProtKB-KW"/>
</dbReference>
<dbReference type="PROSITE" id="PS00101">
    <property type="entry name" value="HEXAPEP_TRANSFERASES"/>
    <property type="match status" value="1"/>
</dbReference>
<dbReference type="AlphaFoldDB" id="A0A5M9JSF4"/>
<feature type="compositionally biased region" description="Polar residues" evidence="2">
    <location>
        <begin position="1"/>
        <end position="15"/>
    </location>
</feature>
<protein>
    <submittedName>
        <fullName evidence="3">Uncharacterized protein</fullName>
    </submittedName>
</protein>
<dbReference type="EMBL" id="VICG01000006">
    <property type="protein sequence ID" value="KAA8570999.1"/>
    <property type="molecule type" value="Genomic_DNA"/>
</dbReference>
<dbReference type="Proteomes" id="UP000322873">
    <property type="component" value="Unassembled WGS sequence"/>
</dbReference>
<organism evidence="3 4">
    <name type="scientific">Monilinia fructicola</name>
    <name type="common">Brown rot fungus</name>
    <name type="synonym">Ciboria fructicola</name>
    <dbReference type="NCBI Taxonomy" id="38448"/>
    <lineage>
        <taxon>Eukaryota</taxon>
        <taxon>Fungi</taxon>
        <taxon>Dikarya</taxon>
        <taxon>Ascomycota</taxon>
        <taxon>Pezizomycotina</taxon>
        <taxon>Leotiomycetes</taxon>
        <taxon>Helotiales</taxon>
        <taxon>Sclerotiniaceae</taxon>
        <taxon>Monilinia</taxon>
    </lineage>
</organism>
<dbReference type="Pfam" id="PF00132">
    <property type="entry name" value="Hexapep"/>
    <property type="match status" value="2"/>
</dbReference>
<dbReference type="PANTHER" id="PTHR43300">
    <property type="entry name" value="ACETYLTRANSFERASE"/>
    <property type="match status" value="1"/>
</dbReference>
<dbReference type="InterPro" id="IPR050179">
    <property type="entry name" value="Trans_hexapeptide_repeat"/>
</dbReference>
<feature type="region of interest" description="Disordered" evidence="2">
    <location>
        <begin position="1"/>
        <end position="29"/>
    </location>
</feature>
<evidence type="ECO:0000313" key="4">
    <source>
        <dbReference type="Proteomes" id="UP000322873"/>
    </source>
</evidence>
<dbReference type="InterPro" id="IPR018357">
    <property type="entry name" value="Hexapep_transf_CS"/>
</dbReference>
<dbReference type="InterPro" id="IPR001451">
    <property type="entry name" value="Hexapep"/>
</dbReference>
<proteinExistence type="predicted"/>
<keyword evidence="4" id="KW-1185">Reference proteome</keyword>
<gene>
    <name evidence="3" type="ORF">EYC84_000369</name>
</gene>
<evidence type="ECO:0000313" key="3">
    <source>
        <dbReference type="EMBL" id="KAA8570999.1"/>
    </source>
</evidence>
<sequence length="227" mass="24581">MSPSTHKSRVSSLEQSPLPDPLNNISPDAKIDKHANLNQYRRPGDGVKPITIESGCTVLWKTSIKENVIIHSNVYIDSDVHIGKNVEIGSGTKVGTDTKIEDSVHIGKDVKMESRTLIRKQAWIGDNVDIRGKHVGVGVRLGNGVLVMSDIGDETTVGKSTRIFYDAKIGRRVVIGEKVTVDIDSEIGDSAEIGNNVYLVRGVKIGARAIIEEGKTVEQDVAAGGRY</sequence>